<feature type="signal peptide" evidence="1">
    <location>
        <begin position="1"/>
        <end position="17"/>
    </location>
</feature>
<dbReference type="Gene3D" id="3.30.310.70">
    <property type="entry name" value="TT1751-like domain"/>
    <property type="match status" value="1"/>
</dbReference>
<reference evidence="3" key="1">
    <citation type="journal article" date="2020" name="mSystems">
        <title>Genome- and Community-Level Interaction Insights into Carbon Utilization and Element Cycling Functions of Hydrothermarchaeota in Hydrothermal Sediment.</title>
        <authorList>
            <person name="Zhou Z."/>
            <person name="Liu Y."/>
            <person name="Xu W."/>
            <person name="Pan J."/>
            <person name="Luo Z.H."/>
            <person name="Li M."/>
        </authorList>
    </citation>
    <scope>NUCLEOTIDE SEQUENCE [LARGE SCALE GENOMIC DNA]</scope>
    <source>
        <strain evidence="3">HyVt-460</strain>
    </source>
</reference>
<dbReference type="CDD" id="cd14797">
    <property type="entry name" value="DUF302"/>
    <property type="match status" value="1"/>
</dbReference>
<sequence>MRLFFFTLLLMALGLQGAEGLVSLQSSHTVGVTADRLEAAIKGRGLTLFNRIDHRANASAAGLDMNPSVLFIFGNPRLGTPLMKCAPTMAIDLPQKILIRRGADGTVWLSYNDPFALARRHDMRDCLALLKKIAAALNGLAREATGEQP</sequence>
<feature type="chain" id="PRO_5030609358" evidence="1">
    <location>
        <begin position="18"/>
        <end position="149"/>
    </location>
</feature>
<dbReference type="Proteomes" id="UP000885771">
    <property type="component" value="Unassembled WGS sequence"/>
</dbReference>
<gene>
    <name evidence="3" type="ORF">ENJ15_07940</name>
</gene>
<dbReference type="InterPro" id="IPR035923">
    <property type="entry name" value="TT1751-like_sf"/>
</dbReference>
<comment type="caution">
    <text evidence="3">The sequence shown here is derived from an EMBL/GenBank/DDBJ whole genome shotgun (WGS) entry which is preliminary data.</text>
</comment>
<dbReference type="Pfam" id="PF03625">
    <property type="entry name" value="DUF302"/>
    <property type="match status" value="1"/>
</dbReference>
<feature type="domain" description="DUF302" evidence="2">
    <location>
        <begin position="52"/>
        <end position="114"/>
    </location>
</feature>
<organism evidence="3">
    <name type="scientific">Caldithrix abyssi</name>
    <dbReference type="NCBI Taxonomy" id="187145"/>
    <lineage>
        <taxon>Bacteria</taxon>
        <taxon>Pseudomonadati</taxon>
        <taxon>Calditrichota</taxon>
        <taxon>Calditrichia</taxon>
        <taxon>Calditrichales</taxon>
        <taxon>Calditrichaceae</taxon>
        <taxon>Caldithrix</taxon>
    </lineage>
</organism>
<protein>
    <submittedName>
        <fullName evidence="3">DUF302 domain-containing protein</fullName>
    </submittedName>
</protein>
<name>A0A7V5VFP9_CALAY</name>
<evidence type="ECO:0000313" key="3">
    <source>
        <dbReference type="EMBL" id="HHM02933.1"/>
    </source>
</evidence>
<evidence type="ECO:0000259" key="2">
    <source>
        <dbReference type="Pfam" id="PF03625"/>
    </source>
</evidence>
<dbReference type="PANTHER" id="PTHR38342">
    <property type="entry name" value="SLR5037 PROTEIN"/>
    <property type="match status" value="1"/>
</dbReference>
<evidence type="ECO:0000256" key="1">
    <source>
        <dbReference type="SAM" id="SignalP"/>
    </source>
</evidence>
<dbReference type="EMBL" id="DRLI01000305">
    <property type="protein sequence ID" value="HHM02933.1"/>
    <property type="molecule type" value="Genomic_DNA"/>
</dbReference>
<dbReference type="AlphaFoldDB" id="A0A7V5VFP9"/>
<dbReference type="InterPro" id="IPR005180">
    <property type="entry name" value="DUF302"/>
</dbReference>
<keyword evidence="1" id="KW-0732">Signal</keyword>
<dbReference type="SUPFAM" id="SSF103247">
    <property type="entry name" value="TT1751-like"/>
    <property type="match status" value="1"/>
</dbReference>
<dbReference type="PANTHER" id="PTHR38342:SF2">
    <property type="entry name" value="INNER MEMBRANE OR EXPORTED"/>
    <property type="match status" value="1"/>
</dbReference>
<accession>A0A7V5VFP9</accession>
<proteinExistence type="predicted"/>